<dbReference type="KEGG" id="vfm:VFMJ11_A0005"/>
<protein>
    <submittedName>
        <fullName evidence="1">Uncharacterized protein</fullName>
    </submittedName>
</protein>
<gene>
    <name evidence="1" type="ordered locus">VFMJ11_A0005</name>
</gene>
<proteinExistence type="predicted"/>
<dbReference type="HOGENOM" id="CLU_2703833_0_0_6"/>
<dbReference type="RefSeq" id="WP_012534834.1">
    <property type="nucleotide sequence ID" value="NC_011186.1"/>
</dbReference>
<name>B5ES96_ALIFM</name>
<dbReference type="EMBL" id="CP001133">
    <property type="protein sequence ID" value="ACH63645.1"/>
    <property type="molecule type" value="Genomic_DNA"/>
</dbReference>
<reference evidence="2" key="1">
    <citation type="submission" date="2008-08" db="EMBL/GenBank/DDBJ databases">
        <title>Complete sequence of Vibrio fischeri strain MJ11.</title>
        <authorList>
            <person name="Mandel M.J."/>
            <person name="Stabb E.V."/>
            <person name="Ruby E.G."/>
            <person name="Ferriera S."/>
            <person name="Johnson J."/>
            <person name="Kravitz S."/>
            <person name="Beeson K."/>
            <person name="Sutton G."/>
            <person name="Rogers Y.-H."/>
            <person name="Friedman R."/>
            <person name="Frazier M."/>
            <person name="Venter J.C."/>
        </authorList>
    </citation>
    <scope>NUCLEOTIDE SEQUENCE [LARGE SCALE GENOMIC DNA]</scope>
    <source>
        <strain evidence="2">MJ11</strain>
    </source>
</reference>
<organism evidence="1 2">
    <name type="scientific">Aliivibrio fischeri (strain MJ11)</name>
    <name type="common">Vibrio fischeri</name>
    <dbReference type="NCBI Taxonomy" id="388396"/>
    <lineage>
        <taxon>Bacteria</taxon>
        <taxon>Pseudomonadati</taxon>
        <taxon>Pseudomonadota</taxon>
        <taxon>Gammaproteobacteria</taxon>
        <taxon>Vibrionales</taxon>
        <taxon>Vibrionaceae</taxon>
        <taxon>Aliivibrio</taxon>
    </lineage>
</organism>
<evidence type="ECO:0000313" key="2">
    <source>
        <dbReference type="Proteomes" id="UP000001857"/>
    </source>
</evidence>
<dbReference type="AlphaFoldDB" id="B5ES96"/>
<reference evidence="1 2" key="2">
    <citation type="journal article" date="2009" name="Nature">
        <title>A single regulatory gene is sufficient to alter bacterial host range.</title>
        <authorList>
            <person name="Mandel M.J."/>
            <person name="Wollenberg M.S."/>
            <person name="Stabb E.V."/>
            <person name="Visick K.L."/>
            <person name="Ruby E.G."/>
        </authorList>
    </citation>
    <scope>NUCLEOTIDE SEQUENCE [LARGE SCALE GENOMIC DNA]</scope>
    <source>
        <strain evidence="1 2">MJ11</strain>
    </source>
</reference>
<accession>B5ES96</accession>
<sequence length="73" mass="8699">MKKNYKSEMKILACFTTALDKCGYLSLRSIIESQFGIGKRYFIIEPIRRQHINYPYRNENNDQSCIQSTKDRM</sequence>
<dbReference type="Proteomes" id="UP000001857">
    <property type="component" value="Chromosome II"/>
</dbReference>
<evidence type="ECO:0000313" key="1">
    <source>
        <dbReference type="EMBL" id="ACH63645.1"/>
    </source>
</evidence>